<evidence type="ECO:0000313" key="6">
    <source>
        <dbReference type="Proteomes" id="UP000632154"/>
    </source>
</evidence>
<evidence type="ECO:0000256" key="2">
    <source>
        <dbReference type="ARBA" id="ARBA00023239"/>
    </source>
</evidence>
<proteinExistence type="predicted"/>
<dbReference type="InterPro" id="IPR005000">
    <property type="entry name" value="Aldolase/citrate-lyase_domain"/>
</dbReference>
<feature type="domain" description="HpcH/HpaI aldolase/citrate lyase" evidence="4">
    <location>
        <begin position="17"/>
        <end position="242"/>
    </location>
</feature>
<name>A0ABQ3JY15_9DEIO</name>
<evidence type="ECO:0000313" key="5">
    <source>
        <dbReference type="EMBL" id="GHF94331.1"/>
    </source>
</evidence>
<evidence type="ECO:0000256" key="1">
    <source>
        <dbReference type="ARBA" id="ARBA00022723"/>
    </source>
</evidence>
<dbReference type="RefSeq" id="WP_189641892.1">
    <property type="nucleotide sequence ID" value="NZ_BNAL01000002.1"/>
</dbReference>
<dbReference type="Pfam" id="PF03328">
    <property type="entry name" value="HpcH_HpaI"/>
    <property type="match status" value="1"/>
</dbReference>
<reference evidence="6" key="1">
    <citation type="journal article" date="2019" name="Int. J. Syst. Evol. Microbiol.">
        <title>The Global Catalogue of Microorganisms (GCM) 10K type strain sequencing project: providing services to taxonomists for standard genome sequencing and annotation.</title>
        <authorList>
            <consortium name="The Broad Institute Genomics Platform"/>
            <consortium name="The Broad Institute Genome Sequencing Center for Infectious Disease"/>
            <person name="Wu L."/>
            <person name="Ma J."/>
        </authorList>
    </citation>
    <scope>NUCLEOTIDE SEQUENCE [LARGE SCALE GENOMIC DNA]</scope>
    <source>
        <strain evidence="6">CGMCC 1.18439</strain>
    </source>
</reference>
<dbReference type="PANTHER" id="PTHR30502">
    <property type="entry name" value="2-KETO-3-DEOXY-L-RHAMNONATE ALDOLASE"/>
    <property type="match status" value="1"/>
</dbReference>
<dbReference type="SUPFAM" id="SSF51621">
    <property type="entry name" value="Phosphoenolpyruvate/pyruvate domain"/>
    <property type="match status" value="1"/>
</dbReference>
<keyword evidence="2" id="KW-0456">Lyase</keyword>
<dbReference type="InterPro" id="IPR015813">
    <property type="entry name" value="Pyrv/PenolPyrv_kinase-like_dom"/>
</dbReference>
<protein>
    <submittedName>
        <fullName evidence="5">2,4-dihydroxyhept-2-ene-1,7-dioic acid aldolase</fullName>
    </submittedName>
</protein>
<accession>A0ABQ3JY15</accession>
<dbReference type="EMBL" id="BNAL01000002">
    <property type="protein sequence ID" value="GHF94331.1"/>
    <property type="molecule type" value="Genomic_DNA"/>
</dbReference>
<comment type="caution">
    <text evidence="5">The sequence shown here is derived from an EMBL/GenBank/DDBJ whole genome shotgun (WGS) entry which is preliminary data.</text>
</comment>
<dbReference type="InterPro" id="IPR040442">
    <property type="entry name" value="Pyrv_kinase-like_dom_sf"/>
</dbReference>
<dbReference type="PANTHER" id="PTHR30502:SF4">
    <property type="entry name" value="5-KETO-4-DEOXY-D-GLUCARATE ALDOLASE"/>
    <property type="match status" value="1"/>
</dbReference>
<comment type="catalytic activity">
    <reaction evidence="3">
        <text>D-glyceraldehyde + pyruvate = 2-dehydro-3-deoxy-L-galactonate</text>
        <dbReference type="Rhea" id="RHEA:80055"/>
        <dbReference type="ChEBI" id="CHEBI:15361"/>
        <dbReference type="ChEBI" id="CHEBI:17378"/>
        <dbReference type="ChEBI" id="CHEBI:75545"/>
    </reaction>
</comment>
<dbReference type="InterPro" id="IPR050251">
    <property type="entry name" value="HpcH-HpaI_aldolase"/>
</dbReference>
<evidence type="ECO:0000256" key="3">
    <source>
        <dbReference type="ARBA" id="ARBA00045074"/>
    </source>
</evidence>
<organism evidence="5 6">
    <name type="scientific">Deinococcus piscis</name>
    <dbReference type="NCBI Taxonomy" id="394230"/>
    <lineage>
        <taxon>Bacteria</taxon>
        <taxon>Thermotogati</taxon>
        <taxon>Deinococcota</taxon>
        <taxon>Deinococci</taxon>
        <taxon>Deinococcales</taxon>
        <taxon>Deinococcaceae</taxon>
        <taxon>Deinococcus</taxon>
    </lineage>
</organism>
<keyword evidence="1" id="KW-0479">Metal-binding</keyword>
<dbReference type="Proteomes" id="UP000632154">
    <property type="component" value="Unassembled WGS sequence"/>
</dbReference>
<keyword evidence="6" id="KW-1185">Reference proteome</keyword>
<sequence>MTYVNEFKQALARSDVQYGYWLALAHPYAAEAAAGAGYDWLLVDAEHAPNTVPSVLAQLQALAPYPGEVVVRPVSDDRALIKQLLDIGARTLLVPMVDTSEQAAAVVAATRYPPAGVRGVASALVRASRWGSRPDYLARAEEEICVLVQVETALALSNLDAIAATDGVDGVFVGPADLSASLGWLGQPNHPDVQAAIRGAAVRIRAAGKAAGILAVNEADARRYLEWGYTFVAVGADVMSLTQGARAALERFRGGS</sequence>
<gene>
    <name evidence="5" type="ORF">GCM10017783_02930</name>
</gene>
<evidence type="ECO:0000259" key="4">
    <source>
        <dbReference type="Pfam" id="PF03328"/>
    </source>
</evidence>
<dbReference type="Gene3D" id="3.20.20.60">
    <property type="entry name" value="Phosphoenolpyruvate-binding domains"/>
    <property type="match status" value="1"/>
</dbReference>